<dbReference type="GO" id="GO:0006102">
    <property type="term" value="P:isocitrate metabolic process"/>
    <property type="evidence" value="ECO:0007669"/>
    <property type="project" value="TreeGrafter"/>
</dbReference>
<proteinExistence type="inferred from homology"/>
<evidence type="ECO:0000259" key="4">
    <source>
        <dbReference type="SMART" id="SM01329"/>
    </source>
</evidence>
<gene>
    <name evidence="5" type="ORF">RDB_LOCUS81512</name>
</gene>
<dbReference type="GO" id="GO:0000287">
    <property type="term" value="F:magnesium ion binding"/>
    <property type="evidence" value="ECO:0007669"/>
    <property type="project" value="InterPro"/>
</dbReference>
<dbReference type="InterPro" id="IPR019818">
    <property type="entry name" value="IsoCit/isopropylmalate_DH_CS"/>
</dbReference>
<organism evidence="5 6">
    <name type="scientific">Rhizoctonia solani</name>
    <dbReference type="NCBI Taxonomy" id="456999"/>
    <lineage>
        <taxon>Eukaryota</taxon>
        <taxon>Fungi</taxon>
        <taxon>Dikarya</taxon>
        <taxon>Basidiomycota</taxon>
        <taxon>Agaricomycotina</taxon>
        <taxon>Agaricomycetes</taxon>
        <taxon>Cantharellales</taxon>
        <taxon>Ceratobasidiaceae</taxon>
        <taxon>Rhizoctonia</taxon>
    </lineage>
</organism>
<dbReference type="PANTHER" id="PTHR11835">
    <property type="entry name" value="DECARBOXYLATING DEHYDROGENASES-ISOCITRATE, ISOPROPYLMALATE, TARTRATE"/>
    <property type="match status" value="1"/>
</dbReference>
<dbReference type="InterPro" id="IPR024084">
    <property type="entry name" value="IsoPropMal-DH-like_dom"/>
</dbReference>
<dbReference type="SUPFAM" id="SSF53659">
    <property type="entry name" value="Isocitrate/Isopropylmalate dehydrogenase-like"/>
    <property type="match status" value="1"/>
</dbReference>
<evidence type="ECO:0000256" key="1">
    <source>
        <dbReference type="ARBA" id="ARBA00007769"/>
    </source>
</evidence>
<dbReference type="GO" id="GO:0009085">
    <property type="term" value="P:lysine biosynthetic process"/>
    <property type="evidence" value="ECO:0007669"/>
    <property type="project" value="TreeGrafter"/>
</dbReference>
<dbReference type="Gene3D" id="3.40.718.10">
    <property type="entry name" value="Isopropylmalate Dehydrogenase"/>
    <property type="match status" value="1"/>
</dbReference>
<accession>A0A8H3GMQ6</accession>
<dbReference type="AlphaFoldDB" id="A0A8H3GMQ6"/>
<dbReference type="Pfam" id="PF00180">
    <property type="entry name" value="Iso_dh"/>
    <property type="match status" value="1"/>
</dbReference>
<keyword evidence="2" id="KW-0460">Magnesium</keyword>
<dbReference type="PANTHER" id="PTHR11835:SF48">
    <property type="entry name" value="HOMOISOCITRATE DEHYDROGENASE, MITOCHONDRIAL"/>
    <property type="match status" value="1"/>
</dbReference>
<dbReference type="GO" id="GO:0004449">
    <property type="term" value="F:isocitrate dehydrogenase (NAD+) activity"/>
    <property type="evidence" value="ECO:0007669"/>
    <property type="project" value="TreeGrafter"/>
</dbReference>
<reference evidence="5" key="1">
    <citation type="submission" date="2021-01" db="EMBL/GenBank/DDBJ databases">
        <authorList>
            <person name="Kaushik A."/>
        </authorList>
    </citation>
    <scope>NUCLEOTIDE SEQUENCE</scope>
    <source>
        <strain evidence="5">AG4-R118</strain>
    </source>
</reference>
<dbReference type="GO" id="GO:0051287">
    <property type="term" value="F:NAD binding"/>
    <property type="evidence" value="ECO:0007669"/>
    <property type="project" value="InterPro"/>
</dbReference>
<dbReference type="SMART" id="SM01329">
    <property type="entry name" value="Iso_dh"/>
    <property type="match status" value="1"/>
</dbReference>
<protein>
    <recommendedName>
        <fullName evidence="4">Isopropylmalate dehydrogenase-like domain-containing protein</fullName>
    </recommendedName>
</protein>
<evidence type="ECO:0000256" key="2">
    <source>
        <dbReference type="ARBA" id="ARBA00022842"/>
    </source>
</evidence>
<dbReference type="EMBL" id="CAJMWX010001049">
    <property type="protein sequence ID" value="CAE6457373.1"/>
    <property type="molecule type" value="Genomic_DNA"/>
</dbReference>
<feature type="compositionally biased region" description="Polar residues" evidence="3">
    <location>
        <begin position="1"/>
        <end position="10"/>
    </location>
</feature>
<comment type="similarity">
    <text evidence="1">Belongs to the isocitrate and isopropylmalate dehydrogenases family.</text>
</comment>
<sequence length="404" mass="42969">MISGASQPQSEESRSINIPLIHSQAPTRTSTQKYCRYNQHGYSFTNSTAGNAGASSLKIGMIPADGIGREVLPAARQALEALGSDIPKPQFVDLDAGFEFFTKHGVALPEETVEALSKDCNAAMFGAVSSPSRKVTGYSSPIVALRKKLDLYANIRPVSSVKGTSGPDVDMVVVRENTECLYVKQEKLEDGLTGKEARATRLITEYASRRIGKMGFEVALARGGRRGKPPTLTVVHKSNVLSVTDGLFRETVRAVPTLPEIAGKYDGVTVNEQLVDSMVYRMFREPQEFDVAVAPNMYGDIISDAAAALVGSLGLVPSVNAGDSFVMGEPVHGSAPDIAGKGIANPIAAIRSAAMLLSHLGHHAPAQRINNAVDEVLREGQLLTPDLGGKSTTAEVTNAILKKI</sequence>
<dbReference type="GO" id="GO:0006099">
    <property type="term" value="P:tricarboxylic acid cycle"/>
    <property type="evidence" value="ECO:0007669"/>
    <property type="project" value="TreeGrafter"/>
</dbReference>
<feature type="region of interest" description="Disordered" evidence="3">
    <location>
        <begin position="1"/>
        <end position="29"/>
    </location>
</feature>
<name>A0A8H3GMQ6_9AGAM</name>
<dbReference type="GO" id="GO:0047046">
    <property type="term" value="F:homoisocitrate dehydrogenase activity"/>
    <property type="evidence" value="ECO:0007669"/>
    <property type="project" value="TreeGrafter"/>
</dbReference>
<dbReference type="PROSITE" id="PS00470">
    <property type="entry name" value="IDH_IMDH"/>
    <property type="match status" value="1"/>
</dbReference>
<evidence type="ECO:0000313" key="6">
    <source>
        <dbReference type="Proteomes" id="UP000663888"/>
    </source>
</evidence>
<dbReference type="Proteomes" id="UP000663888">
    <property type="component" value="Unassembled WGS sequence"/>
</dbReference>
<evidence type="ECO:0000313" key="5">
    <source>
        <dbReference type="EMBL" id="CAE6457373.1"/>
    </source>
</evidence>
<feature type="domain" description="Isopropylmalate dehydrogenase-like" evidence="4">
    <location>
        <begin position="58"/>
        <end position="400"/>
    </location>
</feature>
<dbReference type="GO" id="GO:0005739">
    <property type="term" value="C:mitochondrion"/>
    <property type="evidence" value="ECO:0007669"/>
    <property type="project" value="TreeGrafter"/>
</dbReference>
<evidence type="ECO:0000256" key="3">
    <source>
        <dbReference type="SAM" id="MobiDB-lite"/>
    </source>
</evidence>
<comment type="caution">
    <text evidence="5">The sequence shown here is derived from an EMBL/GenBank/DDBJ whole genome shotgun (WGS) entry which is preliminary data.</text>
</comment>